<gene>
    <name evidence="2" type="ORF">FE257_010597</name>
</gene>
<dbReference type="AlphaFoldDB" id="A0AAD4CJU5"/>
<evidence type="ECO:0000313" key="2">
    <source>
        <dbReference type="EMBL" id="KAF9887103.1"/>
    </source>
</evidence>
<comment type="caution">
    <text evidence="2">The sequence shown here is derived from an EMBL/GenBank/DDBJ whole genome shotgun (WGS) entry which is preliminary data.</text>
</comment>
<sequence length="276" mass="30674">MSTSDMENIPSNSPPPPQQIFSLAHPPPKSPQCLRLTPRLVLQIQQLSSTSGRPIPVLEVFRPSHLGKSIATHGGERGSRAKLSPRDLYILQNEPYTHFASTTTTTTTSTRRASPEIIGAISQSVTKKQNNTPTTTTTILYFPSPPSPTAWKATRLPRGYQFHLIHRIHTRGCSLEWEKRPRSSASEGDDKGDRFVLSIMGDADGTTLRRPWLATLTKRGLKVGGWDRAQREYLAFLTEDDDEDGHGNVNGEEIDKCLCHWALGMAVYVAAQEGWF</sequence>
<feature type="region of interest" description="Disordered" evidence="1">
    <location>
        <begin position="1"/>
        <end position="29"/>
    </location>
</feature>
<proteinExistence type="predicted"/>
<evidence type="ECO:0000256" key="1">
    <source>
        <dbReference type="SAM" id="MobiDB-lite"/>
    </source>
</evidence>
<reference evidence="2" key="1">
    <citation type="journal article" date="2019" name="Beilstein J. Org. Chem.">
        <title>Nanangenines: drimane sesquiterpenoids as the dominant metabolite cohort of a novel Australian fungus, Aspergillus nanangensis.</title>
        <authorList>
            <person name="Lacey H.J."/>
            <person name="Gilchrist C.L.M."/>
            <person name="Crombie A."/>
            <person name="Kalaitzis J.A."/>
            <person name="Vuong D."/>
            <person name="Rutledge P.J."/>
            <person name="Turner P."/>
            <person name="Pitt J.I."/>
            <person name="Lacey E."/>
            <person name="Chooi Y.H."/>
            <person name="Piggott A.M."/>
        </authorList>
    </citation>
    <scope>NUCLEOTIDE SEQUENCE</scope>
    <source>
        <strain evidence="2">MST-FP2251</strain>
    </source>
</reference>
<dbReference type="EMBL" id="VCAU01000067">
    <property type="protein sequence ID" value="KAF9887103.1"/>
    <property type="molecule type" value="Genomic_DNA"/>
</dbReference>
<organism evidence="2 3">
    <name type="scientific">Aspergillus nanangensis</name>
    <dbReference type="NCBI Taxonomy" id="2582783"/>
    <lineage>
        <taxon>Eukaryota</taxon>
        <taxon>Fungi</taxon>
        <taxon>Dikarya</taxon>
        <taxon>Ascomycota</taxon>
        <taxon>Pezizomycotina</taxon>
        <taxon>Eurotiomycetes</taxon>
        <taxon>Eurotiomycetidae</taxon>
        <taxon>Eurotiales</taxon>
        <taxon>Aspergillaceae</taxon>
        <taxon>Aspergillus</taxon>
        <taxon>Aspergillus subgen. Circumdati</taxon>
    </lineage>
</organism>
<evidence type="ECO:0000313" key="3">
    <source>
        <dbReference type="Proteomes" id="UP001194746"/>
    </source>
</evidence>
<reference evidence="2" key="2">
    <citation type="submission" date="2020-02" db="EMBL/GenBank/DDBJ databases">
        <authorList>
            <person name="Gilchrist C.L.M."/>
            <person name="Chooi Y.-H."/>
        </authorList>
    </citation>
    <scope>NUCLEOTIDE SEQUENCE</scope>
    <source>
        <strain evidence="2">MST-FP2251</strain>
    </source>
</reference>
<keyword evidence="3" id="KW-1185">Reference proteome</keyword>
<protein>
    <submittedName>
        <fullName evidence="2">Uncharacterized protein</fullName>
    </submittedName>
</protein>
<accession>A0AAD4CJU5</accession>
<name>A0AAD4CJU5_ASPNN</name>
<dbReference type="Proteomes" id="UP001194746">
    <property type="component" value="Unassembled WGS sequence"/>
</dbReference>